<dbReference type="RefSeq" id="WP_160855008.1">
    <property type="nucleotide sequence ID" value="NZ_WUWG01000003.1"/>
</dbReference>
<organism evidence="2 3">
    <name type="scientific">Oceanomicrobium pacificus</name>
    <dbReference type="NCBI Taxonomy" id="2692916"/>
    <lineage>
        <taxon>Bacteria</taxon>
        <taxon>Pseudomonadati</taxon>
        <taxon>Pseudomonadota</taxon>
        <taxon>Alphaproteobacteria</taxon>
        <taxon>Rhodobacterales</taxon>
        <taxon>Paracoccaceae</taxon>
        <taxon>Oceanomicrobium</taxon>
    </lineage>
</organism>
<dbReference type="EMBL" id="WUWG01000003">
    <property type="protein sequence ID" value="MXU66007.1"/>
    <property type="molecule type" value="Genomic_DNA"/>
</dbReference>
<protein>
    <recommendedName>
        <fullName evidence="4">Transporter</fullName>
    </recommendedName>
</protein>
<keyword evidence="1" id="KW-0732">Signal</keyword>
<name>A0A6B0TN90_9RHOB</name>
<accession>A0A6B0TN90</accession>
<evidence type="ECO:0000256" key="1">
    <source>
        <dbReference type="SAM" id="SignalP"/>
    </source>
</evidence>
<proteinExistence type="predicted"/>
<feature type="chain" id="PRO_5025386894" description="Transporter" evidence="1">
    <location>
        <begin position="23"/>
        <end position="263"/>
    </location>
</feature>
<reference evidence="2 3" key="1">
    <citation type="submission" date="2019-12" db="EMBL/GenBank/DDBJ databases">
        <title>Strain KN286 was isolated from seawater, which was collected from Caroline Seamount in the tropical western Pacific.</title>
        <authorList>
            <person name="Wang Q."/>
        </authorList>
    </citation>
    <scope>NUCLEOTIDE SEQUENCE [LARGE SCALE GENOMIC DNA]</scope>
    <source>
        <strain evidence="2 3">KN286</strain>
    </source>
</reference>
<evidence type="ECO:0000313" key="3">
    <source>
        <dbReference type="Proteomes" id="UP000436016"/>
    </source>
</evidence>
<keyword evidence="3" id="KW-1185">Reference proteome</keyword>
<evidence type="ECO:0008006" key="4">
    <source>
        <dbReference type="Google" id="ProtNLM"/>
    </source>
</evidence>
<evidence type="ECO:0000313" key="2">
    <source>
        <dbReference type="EMBL" id="MXU66007.1"/>
    </source>
</evidence>
<feature type="signal peptide" evidence="1">
    <location>
        <begin position="1"/>
        <end position="22"/>
    </location>
</feature>
<comment type="caution">
    <text evidence="2">The sequence shown here is derived from an EMBL/GenBank/DDBJ whole genome shotgun (WGS) entry which is preliminary data.</text>
</comment>
<sequence length="263" mass="28102">MLKNPARSAALILSLLAPSGLAAQTAENAAAAANANNPIANTEAVNFQDQYFGNLTGVEQELNQFFFRYAAPFSAFGGDWLARYTFPVVTAPDGTGGLTTGFGDLNVLAAYLFDTGNPAISFGIGPQVTVPSASEDQTGSGKWSVGLANVLFNATNPRFQWGYLLTWQASIAGDDDRKDVNLGAAQPFLFYQLGQGWYLRSSAIATYDFTNDNYTLPVGLGVGKVIKTDFAVVNLFAEPQYSVATRGDGQPEWGVFAGLNFQF</sequence>
<dbReference type="Proteomes" id="UP000436016">
    <property type="component" value="Unassembled WGS sequence"/>
</dbReference>
<dbReference type="AlphaFoldDB" id="A0A6B0TN90"/>
<gene>
    <name evidence="2" type="ORF">GSH16_11145</name>
</gene>